<name>A0A9Q0AZG7_9PEZI</name>
<dbReference type="AlphaFoldDB" id="A0A9Q0AZG7"/>
<keyword evidence="2" id="KW-1185">Reference proteome</keyword>
<evidence type="ECO:0000313" key="2">
    <source>
        <dbReference type="Proteomes" id="UP001056436"/>
    </source>
</evidence>
<sequence length="218" mass="24204">MIRFKRPRSGRKDQPTIGYATRQSGIRWQMAAGHLGVERRLVGEISIAPCDELAAPAKARWLESATEAAHLVWRIAPPSIPCAPVLLYRVTAFKPDPFDESDELPAIEARGMFATYYWPDNAHVTDSSIRLPMQFVQSLALGTVTSPHWLCQVCLSRNDRFSKRHHEAPKPRKILASEALRYKAERNIVDYSSAAAMGTRVGMTVAPVPDASASTFTS</sequence>
<reference evidence="1" key="1">
    <citation type="submission" date="2019-01" db="EMBL/GenBank/DDBJ databases">
        <title>Colletotrichum abscissum LGMF1257.</title>
        <authorList>
            <person name="Baroncelli R."/>
        </authorList>
    </citation>
    <scope>NUCLEOTIDE SEQUENCE</scope>
    <source>
        <strain evidence="1">Ca142</strain>
    </source>
</reference>
<gene>
    <name evidence="1" type="ORF">CABS02_08207</name>
</gene>
<dbReference type="Proteomes" id="UP001056436">
    <property type="component" value="Unassembled WGS sequence"/>
</dbReference>
<accession>A0A9Q0AZG7</accession>
<evidence type="ECO:0000313" key="1">
    <source>
        <dbReference type="EMBL" id="KAI3548677.1"/>
    </source>
</evidence>
<comment type="caution">
    <text evidence="1">The sequence shown here is derived from an EMBL/GenBank/DDBJ whole genome shotgun (WGS) entry which is preliminary data.</text>
</comment>
<organism evidence="1 2">
    <name type="scientific">Colletotrichum abscissum</name>
    <dbReference type="NCBI Taxonomy" id="1671311"/>
    <lineage>
        <taxon>Eukaryota</taxon>
        <taxon>Fungi</taxon>
        <taxon>Dikarya</taxon>
        <taxon>Ascomycota</taxon>
        <taxon>Pezizomycotina</taxon>
        <taxon>Sordariomycetes</taxon>
        <taxon>Hypocreomycetidae</taxon>
        <taxon>Glomerellales</taxon>
        <taxon>Glomerellaceae</taxon>
        <taxon>Colletotrichum</taxon>
        <taxon>Colletotrichum acutatum species complex</taxon>
    </lineage>
</organism>
<protein>
    <submittedName>
        <fullName evidence="1">Uncharacterized protein</fullName>
    </submittedName>
</protein>
<proteinExistence type="predicted"/>
<dbReference type="EMBL" id="SDAQ01000048">
    <property type="protein sequence ID" value="KAI3548677.1"/>
    <property type="molecule type" value="Genomic_DNA"/>
</dbReference>